<reference evidence="10" key="1">
    <citation type="journal article" date="2019" name="Int. J. Syst. Evol. Microbiol.">
        <title>The Global Catalogue of Microorganisms (GCM) 10K type strain sequencing project: providing services to taxonomists for standard genome sequencing and annotation.</title>
        <authorList>
            <consortium name="The Broad Institute Genomics Platform"/>
            <consortium name="The Broad Institute Genome Sequencing Center for Infectious Disease"/>
            <person name="Wu L."/>
            <person name="Ma J."/>
        </authorList>
    </citation>
    <scope>NUCLEOTIDE SEQUENCE [LARGE SCALE GENOMIC DNA]</scope>
    <source>
        <strain evidence="10">JCM 18459</strain>
    </source>
</reference>
<organism evidence="9 10">
    <name type="scientific">Nocardioides marinquilinus</name>
    <dbReference type="NCBI Taxonomy" id="1210400"/>
    <lineage>
        <taxon>Bacteria</taxon>
        <taxon>Bacillati</taxon>
        <taxon>Actinomycetota</taxon>
        <taxon>Actinomycetes</taxon>
        <taxon>Propionibacteriales</taxon>
        <taxon>Nocardioidaceae</taxon>
        <taxon>Nocardioides</taxon>
    </lineage>
</organism>
<keyword evidence="3 5" id="KW-0133">Cell shape</keyword>
<comment type="caution">
    <text evidence="9">The sequence shown here is derived from an EMBL/GenBank/DDBJ whole genome shotgun (WGS) entry which is preliminary data.</text>
</comment>
<evidence type="ECO:0000259" key="8">
    <source>
        <dbReference type="Pfam" id="PF04085"/>
    </source>
</evidence>
<keyword evidence="10" id="KW-1185">Reference proteome</keyword>
<proteinExistence type="inferred from homology"/>
<evidence type="ECO:0000256" key="3">
    <source>
        <dbReference type="ARBA" id="ARBA00022960"/>
    </source>
</evidence>
<sequence>MRMTRRRWGLAPGEDDGTGADPSGGRGTPSRALVAGLLMACASLMVLDHGEDRLLDPARQALGEVVGPAQSATASAVRPFVELPDWLEDKDAARARLAALEAENAELRAEMRTSDYDRNRLAELEGLTSAAVDLGLALVPARVVGVGPSQSFSSTVTIDAGSEAGLRPDLTVVNNDGLVGRVLRVTATTATVLLVVDPDSTVGGRVARSMELGFLKGRGDLGGGARLDLELLDETVVPDQGDTVVTWGSRTGTSPYVAGVPVGEVVSVYNSVRETSQRAVIDPYVDFASLDLVGVVVPSGTRSDRAVVEADGSLR</sequence>
<evidence type="ECO:0000256" key="1">
    <source>
        <dbReference type="ARBA" id="ARBA00009369"/>
    </source>
</evidence>
<dbReference type="InterPro" id="IPR042175">
    <property type="entry name" value="Cell/Rod_MreC_2"/>
</dbReference>
<evidence type="ECO:0000256" key="5">
    <source>
        <dbReference type="PIRNR" id="PIRNR038471"/>
    </source>
</evidence>
<dbReference type="PIRSF" id="PIRSF038471">
    <property type="entry name" value="MreC"/>
    <property type="match status" value="1"/>
</dbReference>
<dbReference type="InterPro" id="IPR007221">
    <property type="entry name" value="MreC"/>
</dbReference>
<evidence type="ECO:0000256" key="2">
    <source>
        <dbReference type="ARBA" id="ARBA00013855"/>
    </source>
</evidence>
<evidence type="ECO:0000313" key="9">
    <source>
        <dbReference type="EMBL" id="GAA5154367.1"/>
    </source>
</evidence>
<dbReference type="Proteomes" id="UP001500221">
    <property type="component" value="Unassembled WGS sequence"/>
</dbReference>
<dbReference type="PANTHER" id="PTHR34138">
    <property type="entry name" value="CELL SHAPE-DETERMINING PROTEIN MREC"/>
    <property type="match status" value="1"/>
</dbReference>
<protein>
    <recommendedName>
        <fullName evidence="2 5">Cell shape-determining protein MreC</fullName>
    </recommendedName>
    <alternativeName>
        <fullName evidence="4 5">Cell shape protein MreC</fullName>
    </alternativeName>
</protein>
<dbReference type="Gene3D" id="2.40.10.340">
    <property type="entry name" value="Rod shape-determining protein MreC, domain 1"/>
    <property type="match status" value="1"/>
</dbReference>
<dbReference type="PANTHER" id="PTHR34138:SF1">
    <property type="entry name" value="CELL SHAPE-DETERMINING PROTEIN MREC"/>
    <property type="match status" value="1"/>
</dbReference>
<evidence type="ECO:0000256" key="4">
    <source>
        <dbReference type="ARBA" id="ARBA00032089"/>
    </source>
</evidence>
<dbReference type="Pfam" id="PF04085">
    <property type="entry name" value="MreC"/>
    <property type="match status" value="1"/>
</dbReference>
<feature type="domain" description="Rod shape-determining protein MreC beta-barrel core" evidence="8">
    <location>
        <begin position="150"/>
        <end position="296"/>
    </location>
</feature>
<keyword evidence="6" id="KW-0175">Coiled coil</keyword>
<comment type="function">
    <text evidence="5">Involved in formation and maintenance of cell shape.</text>
</comment>
<dbReference type="InterPro" id="IPR055342">
    <property type="entry name" value="MreC_beta-barrel_core"/>
</dbReference>
<dbReference type="InterPro" id="IPR042177">
    <property type="entry name" value="Cell/Rod_1"/>
</dbReference>
<evidence type="ECO:0000256" key="7">
    <source>
        <dbReference type="SAM" id="MobiDB-lite"/>
    </source>
</evidence>
<comment type="similarity">
    <text evidence="1 5">Belongs to the MreC family.</text>
</comment>
<dbReference type="EMBL" id="BAABKG010000005">
    <property type="protein sequence ID" value="GAA5154367.1"/>
    <property type="molecule type" value="Genomic_DNA"/>
</dbReference>
<evidence type="ECO:0000256" key="6">
    <source>
        <dbReference type="SAM" id="Coils"/>
    </source>
</evidence>
<gene>
    <name evidence="9" type="primary">mreC</name>
    <name evidence="9" type="ORF">GCM10023340_37820</name>
</gene>
<dbReference type="Gene3D" id="2.40.10.350">
    <property type="entry name" value="Rod shape-determining protein MreC, domain 2"/>
    <property type="match status" value="1"/>
</dbReference>
<feature type="coiled-coil region" evidence="6">
    <location>
        <begin position="83"/>
        <end position="117"/>
    </location>
</feature>
<feature type="region of interest" description="Disordered" evidence="7">
    <location>
        <begin position="1"/>
        <end position="28"/>
    </location>
</feature>
<evidence type="ECO:0000313" key="10">
    <source>
        <dbReference type="Proteomes" id="UP001500221"/>
    </source>
</evidence>
<name>A0ABP9Q5K0_9ACTN</name>
<accession>A0ABP9Q5K0</accession>